<comment type="subcellular location">
    <subcellularLocation>
        <location evidence="1">Nucleus</location>
    </subcellularLocation>
</comment>
<dbReference type="SUPFAM" id="SSF57667">
    <property type="entry name" value="beta-beta-alpha zinc fingers"/>
    <property type="match status" value="1"/>
</dbReference>
<evidence type="ECO:0000256" key="1">
    <source>
        <dbReference type="ARBA" id="ARBA00004123"/>
    </source>
</evidence>
<dbReference type="WBParaSite" id="ECPE_0001296201-mRNA-1">
    <property type="protein sequence ID" value="ECPE_0001296201-mRNA-1"/>
    <property type="gene ID" value="ECPE_0001296201"/>
</dbReference>
<dbReference type="GO" id="GO:0005634">
    <property type="term" value="C:nucleus"/>
    <property type="evidence" value="ECO:0007669"/>
    <property type="project" value="UniProtKB-SubCell"/>
</dbReference>
<feature type="compositionally biased region" description="Low complexity" evidence="8">
    <location>
        <begin position="108"/>
        <end position="122"/>
    </location>
</feature>
<keyword evidence="2" id="KW-0479">Metal-binding</keyword>
<evidence type="ECO:0000256" key="2">
    <source>
        <dbReference type="ARBA" id="ARBA00022723"/>
    </source>
</evidence>
<feature type="domain" description="C2H2-type" evidence="9">
    <location>
        <begin position="156"/>
        <end position="183"/>
    </location>
</feature>
<dbReference type="Proteomes" id="UP000272942">
    <property type="component" value="Unassembled WGS sequence"/>
</dbReference>
<keyword evidence="11" id="KW-1185">Reference proteome</keyword>
<keyword evidence="4 7" id="KW-0863">Zinc-finger</keyword>
<dbReference type="FunFam" id="3.30.160.60:FF:001498">
    <property type="entry name" value="Zinc finger protein 404"/>
    <property type="match status" value="1"/>
</dbReference>
<organism evidence="12">
    <name type="scientific">Echinostoma caproni</name>
    <dbReference type="NCBI Taxonomy" id="27848"/>
    <lineage>
        <taxon>Eukaryota</taxon>
        <taxon>Metazoa</taxon>
        <taxon>Spiralia</taxon>
        <taxon>Lophotrochozoa</taxon>
        <taxon>Platyhelminthes</taxon>
        <taxon>Trematoda</taxon>
        <taxon>Digenea</taxon>
        <taxon>Plagiorchiida</taxon>
        <taxon>Echinostomata</taxon>
        <taxon>Echinostomatoidea</taxon>
        <taxon>Echinostomatidae</taxon>
        <taxon>Echinostoma</taxon>
    </lineage>
</organism>
<dbReference type="PANTHER" id="PTHR23235">
    <property type="entry name" value="KRUEPPEL-LIKE TRANSCRIPTION FACTOR"/>
    <property type="match status" value="1"/>
</dbReference>
<protein>
    <submittedName>
        <fullName evidence="12">C2H2-type domain-containing protein</fullName>
    </submittedName>
</protein>
<dbReference type="Pfam" id="PF00096">
    <property type="entry name" value="zf-C2H2"/>
    <property type="match status" value="2"/>
</dbReference>
<dbReference type="InterPro" id="IPR036236">
    <property type="entry name" value="Znf_C2H2_sf"/>
</dbReference>
<name>A0A183B139_9TREM</name>
<dbReference type="PROSITE" id="PS00028">
    <property type="entry name" value="ZINC_FINGER_C2H2_1"/>
    <property type="match status" value="2"/>
</dbReference>
<dbReference type="Gene3D" id="3.30.160.60">
    <property type="entry name" value="Classic Zinc Finger"/>
    <property type="match status" value="2"/>
</dbReference>
<reference evidence="10 11" key="2">
    <citation type="submission" date="2018-11" db="EMBL/GenBank/DDBJ databases">
        <authorList>
            <consortium name="Pathogen Informatics"/>
        </authorList>
    </citation>
    <scope>NUCLEOTIDE SEQUENCE [LARGE SCALE GENOMIC DNA]</scope>
    <source>
        <strain evidence="10 11">Egypt</strain>
    </source>
</reference>
<dbReference type="AlphaFoldDB" id="A0A183B139"/>
<feature type="region of interest" description="Disordered" evidence="8">
    <location>
        <begin position="108"/>
        <end position="127"/>
    </location>
</feature>
<reference evidence="12" key="1">
    <citation type="submission" date="2016-06" db="UniProtKB">
        <authorList>
            <consortium name="WormBaseParasite"/>
        </authorList>
    </citation>
    <scope>IDENTIFICATION</scope>
</reference>
<evidence type="ECO:0000259" key="9">
    <source>
        <dbReference type="PROSITE" id="PS50157"/>
    </source>
</evidence>
<dbReference type="SMART" id="SM00355">
    <property type="entry name" value="ZnF_C2H2"/>
    <property type="match status" value="2"/>
</dbReference>
<evidence type="ECO:0000256" key="6">
    <source>
        <dbReference type="ARBA" id="ARBA00023242"/>
    </source>
</evidence>
<keyword evidence="3" id="KW-0677">Repeat</keyword>
<dbReference type="GO" id="GO:0008270">
    <property type="term" value="F:zinc ion binding"/>
    <property type="evidence" value="ECO:0007669"/>
    <property type="project" value="UniProtKB-KW"/>
</dbReference>
<keyword evidence="5" id="KW-0862">Zinc</keyword>
<evidence type="ECO:0000256" key="5">
    <source>
        <dbReference type="ARBA" id="ARBA00022833"/>
    </source>
</evidence>
<gene>
    <name evidence="10" type="ORF">ECPE_LOCUS12924</name>
</gene>
<dbReference type="FunFam" id="3.30.160.60:FF:000690">
    <property type="entry name" value="Zinc finger protein 354C"/>
    <property type="match status" value="1"/>
</dbReference>
<evidence type="ECO:0000256" key="3">
    <source>
        <dbReference type="ARBA" id="ARBA00022737"/>
    </source>
</evidence>
<keyword evidence="6" id="KW-0539">Nucleus</keyword>
<dbReference type="EMBL" id="UZAN01053923">
    <property type="protein sequence ID" value="VDP90196.1"/>
    <property type="molecule type" value="Genomic_DNA"/>
</dbReference>
<dbReference type="InterPro" id="IPR013087">
    <property type="entry name" value="Znf_C2H2_type"/>
</dbReference>
<dbReference type="OrthoDB" id="3437960at2759"/>
<evidence type="ECO:0000313" key="11">
    <source>
        <dbReference type="Proteomes" id="UP000272942"/>
    </source>
</evidence>
<accession>A0A183B139</accession>
<evidence type="ECO:0000313" key="10">
    <source>
        <dbReference type="EMBL" id="VDP90196.1"/>
    </source>
</evidence>
<sequence length="189" mass="20546">MGKYFRHEKATADETVEMKPEPLEARTPLPVNSLDACLAGGTLTVSTPTELASLAFNQLPPLLPFMSHSSSLGSSGPTMVSSSPIVKLGGVRGSGTTTTTTVTLDGTGATELASSSSSKSTPGGSGPYRCRDCDKEFRILRYLEKHRRIHTGEKPYQCCYCGRQFNDWPNMNRHKRIHTGEFGVTLFDE</sequence>
<evidence type="ECO:0000256" key="4">
    <source>
        <dbReference type="ARBA" id="ARBA00022771"/>
    </source>
</evidence>
<evidence type="ECO:0000313" key="12">
    <source>
        <dbReference type="WBParaSite" id="ECPE_0001296201-mRNA-1"/>
    </source>
</evidence>
<evidence type="ECO:0000256" key="7">
    <source>
        <dbReference type="PROSITE-ProRule" id="PRU00042"/>
    </source>
</evidence>
<feature type="domain" description="C2H2-type" evidence="9">
    <location>
        <begin position="128"/>
        <end position="155"/>
    </location>
</feature>
<dbReference type="PROSITE" id="PS50157">
    <property type="entry name" value="ZINC_FINGER_C2H2_2"/>
    <property type="match status" value="2"/>
</dbReference>
<proteinExistence type="predicted"/>
<evidence type="ECO:0000256" key="8">
    <source>
        <dbReference type="SAM" id="MobiDB-lite"/>
    </source>
</evidence>